<feature type="region of interest" description="Disordered" evidence="1">
    <location>
        <begin position="646"/>
        <end position="679"/>
    </location>
</feature>
<keyword evidence="3" id="KW-1185">Reference proteome</keyword>
<feature type="region of interest" description="Disordered" evidence="1">
    <location>
        <begin position="748"/>
        <end position="772"/>
    </location>
</feature>
<evidence type="ECO:0008006" key="4">
    <source>
        <dbReference type="Google" id="ProtNLM"/>
    </source>
</evidence>
<feature type="compositionally biased region" description="Low complexity" evidence="1">
    <location>
        <begin position="1127"/>
        <end position="1146"/>
    </location>
</feature>
<feature type="region of interest" description="Disordered" evidence="1">
    <location>
        <begin position="1036"/>
        <end position="1175"/>
    </location>
</feature>
<feature type="region of interest" description="Disordered" evidence="1">
    <location>
        <begin position="349"/>
        <end position="474"/>
    </location>
</feature>
<feature type="compositionally biased region" description="Polar residues" evidence="1">
    <location>
        <begin position="761"/>
        <end position="772"/>
    </location>
</feature>
<proteinExistence type="predicted"/>
<organism evidence="2 3">
    <name type="scientific">Trichoglossum hirsutum</name>
    <dbReference type="NCBI Taxonomy" id="265104"/>
    <lineage>
        <taxon>Eukaryota</taxon>
        <taxon>Fungi</taxon>
        <taxon>Dikarya</taxon>
        <taxon>Ascomycota</taxon>
        <taxon>Pezizomycotina</taxon>
        <taxon>Geoglossomycetes</taxon>
        <taxon>Geoglossales</taxon>
        <taxon>Geoglossaceae</taxon>
        <taxon>Trichoglossum</taxon>
    </lineage>
</organism>
<feature type="compositionally biased region" description="Basic and acidic residues" evidence="1">
    <location>
        <begin position="438"/>
        <end position="462"/>
    </location>
</feature>
<feature type="region of interest" description="Disordered" evidence="1">
    <location>
        <begin position="1"/>
        <end position="209"/>
    </location>
</feature>
<dbReference type="Proteomes" id="UP000750711">
    <property type="component" value="Unassembled WGS sequence"/>
</dbReference>
<protein>
    <recommendedName>
        <fullName evidence="4">AGC-kinase C-terminal domain-containing protein</fullName>
    </recommendedName>
</protein>
<dbReference type="PANTHER" id="PTHR48125:SF10">
    <property type="entry name" value="OS12G0136300 PROTEIN"/>
    <property type="match status" value="1"/>
</dbReference>
<feature type="non-terminal residue" evidence="2">
    <location>
        <position position="1201"/>
    </location>
</feature>
<feature type="compositionally biased region" description="Polar residues" evidence="1">
    <location>
        <begin position="35"/>
        <end position="57"/>
    </location>
</feature>
<dbReference type="PANTHER" id="PTHR48125">
    <property type="entry name" value="LP07818P1"/>
    <property type="match status" value="1"/>
</dbReference>
<feature type="compositionally biased region" description="Polar residues" evidence="1">
    <location>
        <begin position="381"/>
        <end position="393"/>
    </location>
</feature>
<feature type="compositionally biased region" description="Polar residues" evidence="1">
    <location>
        <begin position="139"/>
        <end position="148"/>
    </location>
</feature>
<accession>A0A9P8IIE8</accession>
<gene>
    <name evidence="2" type="ORF">GP486_006655</name>
</gene>
<feature type="compositionally biased region" description="Polar residues" evidence="1">
    <location>
        <begin position="174"/>
        <end position="197"/>
    </location>
</feature>
<feature type="compositionally biased region" description="Low complexity" evidence="1">
    <location>
        <begin position="1069"/>
        <end position="1079"/>
    </location>
</feature>
<dbReference type="EMBL" id="JAGHQM010001571">
    <property type="protein sequence ID" value="KAH0553160.1"/>
    <property type="molecule type" value="Genomic_DNA"/>
</dbReference>
<evidence type="ECO:0000313" key="2">
    <source>
        <dbReference type="EMBL" id="KAH0553160.1"/>
    </source>
</evidence>
<dbReference type="AlphaFoldDB" id="A0A9P8IIE8"/>
<feature type="compositionally biased region" description="Acidic residues" evidence="1">
    <location>
        <begin position="850"/>
        <end position="861"/>
    </location>
</feature>
<name>A0A9P8IIE8_9PEZI</name>
<feature type="compositionally biased region" description="Low complexity" evidence="1">
    <location>
        <begin position="1041"/>
        <end position="1058"/>
    </location>
</feature>
<feature type="compositionally biased region" description="Low complexity" evidence="1">
    <location>
        <begin position="159"/>
        <end position="173"/>
    </location>
</feature>
<feature type="compositionally biased region" description="Pro residues" evidence="1">
    <location>
        <begin position="394"/>
        <end position="410"/>
    </location>
</feature>
<reference evidence="2" key="1">
    <citation type="submission" date="2021-03" db="EMBL/GenBank/DDBJ databases">
        <title>Comparative genomics and phylogenomic investigation of the class Geoglossomycetes provide insights into ecological specialization and systematics.</title>
        <authorList>
            <person name="Melie T."/>
            <person name="Pirro S."/>
            <person name="Miller A.N."/>
            <person name="Quandt A."/>
        </authorList>
    </citation>
    <scope>NUCLEOTIDE SEQUENCE</scope>
    <source>
        <strain evidence="2">CAQ_001_2017</strain>
    </source>
</reference>
<feature type="region of interest" description="Disordered" evidence="1">
    <location>
        <begin position="838"/>
        <end position="894"/>
    </location>
</feature>
<comment type="caution">
    <text evidence="2">The sequence shown here is derived from an EMBL/GenBank/DDBJ whole genome shotgun (WGS) entry which is preliminary data.</text>
</comment>
<sequence>MAPSSMFSYLRPHHKRSSSGSKPVPPPNPSPLYSANSTLSSPDFQAHSQVAPSRPTRSNSPHSSISPVSPLPPVLPQIPRVASTIDHQRESDLSLSDPQDAWGSPWDIAEGARPASDTLRPASRGETSTGLSPKPLLSVENNSSSNRPLSARSPGPKEFPAGSSFSRSGASPSLTQSPVSYSATTPTSTYHPSSAGNHSGALTYPNPASSSRPVILNSISNLNPPPRSGKTKLNLLNPMTLLMRRRANLPISQLDDPSQDDYDPRIRGKGVHDFNAPRLRIISEQGDLSPSQTTGRNLGFPQMDGAGRKLSAGQDYRLLTADVSLVGGGRESPTGPRSGEHTPIFKEHFDDTISGDRGGEATSTRQGDQAVGQHLGVPGNLQRNTTAPVLNTVNPPPPPPPDRPPPPLPPEARDALPESVGLPPPHPEAGVPAVENTEFSRYEKSSGSLRDDQWMEGLDKPDNGATGVSLDDSPVYGSGLPKHLRSNASRFSFEVSGIGSSSQEKLLEEAHRKAMAKRRSELPKRVVGNLTDEYDEPFDGEGVDDFDCYEDDGIFEEKIPGVNSDAVEEDDGVYEEMIPGVNSDAVGVSNHLNGGLVGFDFGSYVRSPASSPATPYSVSGAGAIGTPRDADGQVIGYALSKESPMLYKNAPADTPGSPSRSPKLERHDDSGDGLGLAGVDVGRAPDEDELYFNDGVIEPPLEDEGEYTFDESVFDNEDHEVFGLPLRDVKSSDIPEPLRVSMVTNSSRAKYTSEDDENDSIVPQDSQVTDTTFPPMMNPSGNDLGYQALLGHQQPLATVERPSPPAATQNPGVGLTQDNLTAYHNALVAAAITAATNGKLSRRDTTSSGDLEDYENGDPDLDCSSHPGLIPDSGRASEEVESGNSTLPSRGLYDNVDDFDYDDGVEDDPIIAEANAEALASDDEGFYGSEFGFFAHAAAGGQAEYLAGGYFGPRREITRTMSGRMREPNLTPITERSECSNRTSFALSLHGPQGQPGVASPGLAQLVDMLGGGAEEDEMTFNALMKLRRGAFGGSNGSLRSAGSAASQPGASPLNYLPPLVPPGGGLLSGPSHTTTSTGPGHGLASSPRFPSPNGYASEPNSAPASPTITLGNHALGRWGGPGQRNSAHSEGSSGPGSPLAASFASEPPTKKTRHRRVGSGGDSIAYSREEGEDGERWVLERRRTDEFGEVEIIGREIVEG</sequence>
<feature type="compositionally biased region" description="Polar residues" evidence="1">
    <location>
        <begin position="1099"/>
        <end position="1111"/>
    </location>
</feature>
<evidence type="ECO:0000313" key="3">
    <source>
        <dbReference type="Proteomes" id="UP000750711"/>
    </source>
</evidence>
<evidence type="ECO:0000256" key="1">
    <source>
        <dbReference type="SAM" id="MobiDB-lite"/>
    </source>
</evidence>
<feature type="compositionally biased region" description="Low complexity" evidence="1">
    <location>
        <begin position="58"/>
        <end position="68"/>
    </location>
</feature>